<evidence type="ECO:0000313" key="4">
    <source>
        <dbReference type="Proteomes" id="UP000652477"/>
    </source>
</evidence>
<dbReference type="RefSeq" id="WP_186875293.1">
    <property type="nucleotide sequence ID" value="NZ_JACOPF010000001.1"/>
</dbReference>
<keyword evidence="4" id="KW-1185">Reference proteome</keyword>
<keyword evidence="1" id="KW-1133">Transmembrane helix</keyword>
<protein>
    <submittedName>
        <fullName evidence="3">Zinc ribbon domain-containing protein</fullName>
    </submittedName>
</protein>
<comment type="caution">
    <text evidence="3">The sequence shown here is derived from an EMBL/GenBank/DDBJ whole genome shotgun (WGS) entry which is preliminary data.</text>
</comment>
<keyword evidence="1" id="KW-0472">Membrane</keyword>
<reference evidence="3" key="1">
    <citation type="submission" date="2020-08" db="EMBL/GenBank/DDBJ databases">
        <title>Genome public.</title>
        <authorList>
            <person name="Liu C."/>
            <person name="Sun Q."/>
        </authorList>
    </citation>
    <scope>NUCLEOTIDE SEQUENCE</scope>
    <source>
        <strain evidence="3">NSJ-55</strain>
    </source>
</reference>
<dbReference type="Pfam" id="PF12773">
    <property type="entry name" value="DZR"/>
    <property type="match status" value="1"/>
</dbReference>
<feature type="domain" description="DZANK-type" evidence="2">
    <location>
        <begin position="6"/>
        <end position="55"/>
    </location>
</feature>
<evidence type="ECO:0000313" key="3">
    <source>
        <dbReference type="EMBL" id="MBC5688694.1"/>
    </source>
</evidence>
<keyword evidence="1" id="KW-0812">Transmembrane</keyword>
<gene>
    <name evidence="3" type="ORF">H8S37_07085</name>
</gene>
<organism evidence="3 4">
    <name type="scientific">Mediterraneibacter hominis</name>
    <dbReference type="NCBI Taxonomy" id="2763054"/>
    <lineage>
        <taxon>Bacteria</taxon>
        <taxon>Bacillati</taxon>
        <taxon>Bacillota</taxon>
        <taxon>Clostridia</taxon>
        <taxon>Lachnospirales</taxon>
        <taxon>Lachnospiraceae</taxon>
        <taxon>Mediterraneibacter</taxon>
    </lineage>
</organism>
<feature type="transmembrane region" description="Helical" evidence="1">
    <location>
        <begin position="78"/>
        <end position="95"/>
    </location>
</feature>
<evidence type="ECO:0000259" key="2">
    <source>
        <dbReference type="Pfam" id="PF12773"/>
    </source>
</evidence>
<name>A0A923RPM9_9FIRM</name>
<sequence>MTLIKCPECGREISDKAIECPQCKTKLKGTEPAKKLCLECGGELSNEESICSKCGCPVLTEEQMKGETKKNKKKKQSIKITLICLGIIVLLVYISCLFKQDNIFKEYTDFIGKQQDTLPNDFKKEEIMDGYWIAKKELYADENEFPMVDSSIDYIFSEEVIAYDIEPNELFSMYWNLHYDTIALKDVEYIQDILKKTYGNYDQKLELDNSSDEFSYENYNFICERYIWENENDLEIFLDVEKEGEEFSSIEISWRQRII</sequence>
<proteinExistence type="predicted"/>
<dbReference type="AlphaFoldDB" id="A0A923RPM9"/>
<dbReference type="EMBL" id="JACOPF010000001">
    <property type="protein sequence ID" value="MBC5688694.1"/>
    <property type="molecule type" value="Genomic_DNA"/>
</dbReference>
<dbReference type="InterPro" id="IPR025874">
    <property type="entry name" value="DZR"/>
</dbReference>
<accession>A0A923RPM9</accession>
<dbReference type="Proteomes" id="UP000652477">
    <property type="component" value="Unassembled WGS sequence"/>
</dbReference>
<evidence type="ECO:0000256" key="1">
    <source>
        <dbReference type="SAM" id="Phobius"/>
    </source>
</evidence>